<evidence type="ECO:0000259" key="6">
    <source>
        <dbReference type="PROSITE" id="PS51469"/>
    </source>
</evidence>
<dbReference type="WBParaSite" id="ECPE_0001590401-mRNA-1">
    <property type="protein sequence ID" value="ECPE_0001590401-mRNA-1"/>
    <property type="gene ID" value="ECPE_0001590401"/>
</dbReference>
<dbReference type="InterPro" id="IPR012919">
    <property type="entry name" value="SUN_dom"/>
</dbReference>
<evidence type="ECO:0000256" key="1">
    <source>
        <dbReference type="ARBA" id="ARBA00004308"/>
    </source>
</evidence>
<keyword evidence="2" id="KW-0812">Transmembrane</keyword>
<evidence type="ECO:0000256" key="4">
    <source>
        <dbReference type="ARBA" id="ARBA00023136"/>
    </source>
</evidence>
<keyword evidence="4" id="KW-0472">Membrane</keyword>
<reference evidence="7" key="1">
    <citation type="submission" date="2016-06" db="UniProtKB">
        <authorList>
            <consortium name="WormBaseParasite"/>
        </authorList>
    </citation>
    <scope>IDENTIFICATION</scope>
</reference>
<dbReference type="GO" id="GO:0012505">
    <property type="term" value="C:endomembrane system"/>
    <property type="evidence" value="ECO:0007669"/>
    <property type="project" value="UniProtKB-SubCell"/>
</dbReference>
<dbReference type="PANTHER" id="PTHR12953">
    <property type="entry name" value="MEMBRANE PROTEIN CH1 RELATED"/>
    <property type="match status" value="1"/>
</dbReference>
<feature type="domain" description="SUN" evidence="6">
    <location>
        <begin position="223"/>
        <end position="397"/>
    </location>
</feature>
<name>A0A183B9H9_9TREM</name>
<dbReference type="InterPro" id="IPR045120">
    <property type="entry name" value="Suco/Slp1-like"/>
</dbReference>
<feature type="region of interest" description="Disordered" evidence="5">
    <location>
        <begin position="451"/>
        <end position="475"/>
    </location>
</feature>
<organism evidence="7">
    <name type="scientific">Echinostoma caproni</name>
    <dbReference type="NCBI Taxonomy" id="27848"/>
    <lineage>
        <taxon>Eukaryota</taxon>
        <taxon>Metazoa</taxon>
        <taxon>Spiralia</taxon>
        <taxon>Lophotrochozoa</taxon>
        <taxon>Platyhelminthes</taxon>
        <taxon>Trematoda</taxon>
        <taxon>Digenea</taxon>
        <taxon>Plagiorchiida</taxon>
        <taxon>Echinostomata</taxon>
        <taxon>Echinostomatoidea</taxon>
        <taxon>Echinostomatidae</taxon>
        <taxon>Echinostoma</taxon>
    </lineage>
</organism>
<feature type="region of interest" description="Disordered" evidence="5">
    <location>
        <begin position="112"/>
        <end position="256"/>
    </location>
</feature>
<feature type="compositionally biased region" description="Low complexity" evidence="5">
    <location>
        <begin position="236"/>
        <end position="251"/>
    </location>
</feature>
<sequence length="475" mass="51148">LPIKTQIKSNSKQTSPDAQENGITMDAGKRSILSAKHKSESPNDRIGKPLPDATNVDQSGSASPIAEAEIPSIDSDPILSLPPLDDAAVGGIEQHQIPTFNEFHAMLSENDDTKALKGGGNGDHGRIPSGAEERPNTLPSPKNPANTVPTLESGTPGSSHTGNSADHDAGNKPISDLPATNGRDGAMRHGPDVSVATEPNVEPVVSQTDRLDEAKLLTDPATESSQSSEHIHPRESQSQSQHQQQHNQSPSDRSVTLRRNVASVACGSKLLDSSQAIKNAEAVLNSNNDEYMNVPCSADKWFVIEVCEPVQLRMIELANYELFSSRVKSFKVFVSDRYPAKSWDLVGQFAARDIKGIQNFQVSGDKLIKFVKFELLEHYGSEHYCPLTMIRLFGLVSDDFDDDDDDEVEVRVAAAAAASRTGASGLDMVIPTTATDASTKHDVGERAQHITATEAEGEPDPVLLNNAPLDSTHWC</sequence>
<evidence type="ECO:0000256" key="2">
    <source>
        <dbReference type="ARBA" id="ARBA00022692"/>
    </source>
</evidence>
<dbReference type="GO" id="GO:0034975">
    <property type="term" value="P:protein folding in endoplasmic reticulum"/>
    <property type="evidence" value="ECO:0007669"/>
    <property type="project" value="TreeGrafter"/>
</dbReference>
<feature type="compositionally biased region" description="Polar residues" evidence="5">
    <location>
        <begin position="1"/>
        <end position="22"/>
    </location>
</feature>
<dbReference type="PANTHER" id="PTHR12953:SF0">
    <property type="entry name" value="SUN DOMAIN-CONTAINING OSSIFICATION FACTOR"/>
    <property type="match status" value="1"/>
</dbReference>
<dbReference type="Pfam" id="PF07738">
    <property type="entry name" value="Sad1_UNC"/>
    <property type="match status" value="1"/>
</dbReference>
<dbReference type="GO" id="GO:0005737">
    <property type="term" value="C:cytoplasm"/>
    <property type="evidence" value="ECO:0007669"/>
    <property type="project" value="TreeGrafter"/>
</dbReference>
<keyword evidence="3" id="KW-1133">Transmembrane helix</keyword>
<evidence type="ECO:0000313" key="7">
    <source>
        <dbReference type="WBParaSite" id="ECPE_0001590401-mRNA-1"/>
    </source>
</evidence>
<proteinExistence type="predicted"/>
<evidence type="ECO:0000256" key="5">
    <source>
        <dbReference type="SAM" id="MobiDB-lite"/>
    </source>
</evidence>
<protein>
    <submittedName>
        <fullName evidence="7">SUN domain-containing protein</fullName>
    </submittedName>
</protein>
<feature type="compositionally biased region" description="Basic and acidic residues" evidence="5">
    <location>
        <begin position="37"/>
        <end position="47"/>
    </location>
</feature>
<dbReference type="GO" id="GO:0016020">
    <property type="term" value="C:membrane"/>
    <property type="evidence" value="ECO:0007669"/>
    <property type="project" value="InterPro"/>
</dbReference>
<feature type="compositionally biased region" description="Polar residues" evidence="5">
    <location>
        <begin position="137"/>
        <end position="164"/>
    </location>
</feature>
<accession>A0A183B9H9</accession>
<feature type="compositionally biased region" description="Basic and acidic residues" evidence="5">
    <location>
        <begin position="123"/>
        <end position="135"/>
    </location>
</feature>
<evidence type="ECO:0000256" key="3">
    <source>
        <dbReference type="ARBA" id="ARBA00022989"/>
    </source>
</evidence>
<comment type="subcellular location">
    <subcellularLocation>
        <location evidence="1">Endomembrane system</location>
    </subcellularLocation>
</comment>
<dbReference type="PROSITE" id="PS51469">
    <property type="entry name" value="SUN"/>
    <property type="match status" value="1"/>
</dbReference>
<dbReference type="AlphaFoldDB" id="A0A183B9H9"/>
<feature type="region of interest" description="Disordered" evidence="5">
    <location>
        <begin position="1"/>
        <end position="85"/>
    </location>
</feature>